<name>A0A2W5PJY5_VARPD</name>
<dbReference type="PANTHER" id="PTHR33406:SF13">
    <property type="entry name" value="MEMBRANE PROTEIN YDFJ"/>
    <property type="match status" value="1"/>
</dbReference>
<feature type="transmembrane region" description="Helical" evidence="1">
    <location>
        <begin position="353"/>
        <end position="374"/>
    </location>
</feature>
<accession>A0A2W5PJY5</accession>
<evidence type="ECO:0000256" key="1">
    <source>
        <dbReference type="SAM" id="Phobius"/>
    </source>
</evidence>
<feature type="transmembrane region" description="Helical" evidence="1">
    <location>
        <begin position="681"/>
        <end position="702"/>
    </location>
</feature>
<protein>
    <submittedName>
        <fullName evidence="2">Transporter</fullName>
    </submittedName>
</protein>
<feature type="transmembrane region" description="Helical" evidence="1">
    <location>
        <begin position="311"/>
        <end position="332"/>
    </location>
</feature>
<feature type="transmembrane region" description="Helical" evidence="1">
    <location>
        <begin position="741"/>
        <end position="764"/>
    </location>
</feature>
<organism evidence="2 3">
    <name type="scientific">Variovorax paradoxus</name>
    <dbReference type="NCBI Taxonomy" id="34073"/>
    <lineage>
        <taxon>Bacteria</taxon>
        <taxon>Pseudomonadati</taxon>
        <taxon>Pseudomonadota</taxon>
        <taxon>Betaproteobacteria</taxon>
        <taxon>Burkholderiales</taxon>
        <taxon>Comamonadaceae</taxon>
        <taxon>Variovorax</taxon>
    </lineage>
</organism>
<feature type="transmembrane region" description="Helical" evidence="1">
    <location>
        <begin position="380"/>
        <end position="402"/>
    </location>
</feature>
<feature type="transmembrane region" description="Helical" evidence="1">
    <location>
        <begin position="770"/>
        <end position="789"/>
    </location>
</feature>
<evidence type="ECO:0000313" key="3">
    <source>
        <dbReference type="Proteomes" id="UP000249135"/>
    </source>
</evidence>
<dbReference type="SUPFAM" id="SSF82866">
    <property type="entry name" value="Multidrug efflux transporter AcrB transmembrane domain"/>
    <property type="match status" value="2"/>
</dbReference>
<feature type="transmembrane region" description="Helical" evidence="1">
    <location>
        <begin position="708"/>
        <end position="729"/>
    </location>
</feature>
<dbReference type="PANTHER" id="PTHR33406">
    <property type="entry name" value="MEMBRANE PROTEIN MJ1562-RELATED"/>
    <property type="match status" value="1"/>
</dbReference>
<feature type="transmembrane region" description="Helical" evidence="1">
    <location>
        <begin position="285"/>
        <end position="305"/>
    </location>
</feature>
<sequence>MSVSAAGPRHRWLALGIWLLLLLAGAGVIARSHFSADLSAFLPASPDAKQRMLIEQLQSGIASRTLFIGIEGGQDAADRAQVSREMGRRLRASGLFDQVQNGDTTDWKDAGTWVFDHRYQLSPDVTPARFTTEGLRDAILDTLSLLGTPAGNAFKPLLDRDPTGEAARIAEALIPPTAPRTDEGVWVAREAPRALLLASTRAAGGDLDAQAAAIARVHSAFAEAAAGAKGQGAQAPRLLMSGTAVFSVQSRDSIKSEAIHLAVVGAIVMSGLLLLAFASLRALALALLPVATGVVAGTASVSLVFGNVHGLTMGFGSTLIGETVDYAIYYLIQARQVATERAGLAGWQRWRDVHWPTVRLGLLTSVCGFAALVFSGFPGLAQLGVFSIAGLVAAALATRYVLPVLAPNGATGKGLRRYMAQVAGAIVHALPRLRLPLMALGVAAAALIVWQGQELWRAKLSSMSPVPRSAQQLDESLRNDIGASEAATLVVAYGDTVEAALRNAEAAGARLDKLVDSGELLGYDTVTRFLPSQQTQARRLEALPDADTLRARLAEATADLPLSAQRLAPFVAEVEKARTRQPVGLKDMATGPLEAVTNALLFERPGGGWAAMLSLHTGPKFEHAKVVAALAGLPEVTVADVGQELGDLYDRYLHDAFVQVALGALAVVVLLGIWLRSARRLFAVCLPLVVAVVLTLGAMAAMHMALSILHLVGLLLVVAVGSNYALFFDQLQVTGHADEDTLASLMLANLTTVVSFTLIAISAIPSLSAIGQVVAPGALLALLLSAAFARTGKASAPAARETA</sequence>
<reference evidence="2 3" key="1">
    <citation type="submission" date="2017-08" db="EMBL/GenBank/DDBJ databases">
        <title>Infants hospitalized years apart are colonized by the same room-sourced microbial strains.</title>
        <authorList>
            <person name="Brooks B."/>
            <person name="Olm M.R."/>
            <person name="Firek B.A."/>
            <person name="Baker R."/>
            <person name="Thomas B.C."/>
            <person name="Morowitz M.J."/>
            <person name="Banfield J.F."/>
        </authorList>
    </citation>
    <scope>NUCLEOTIDE SEQUENCE [LARGE SCALE GENOMIC DNA]</scope>
    <source>
        <strain evidence="2">S2_005_003_R2_41</strain>
    </source>
</reference>
<evidence type="ECO:0000313" key="2">
    <source>
        <dbReference type="EMBL" id="PZQ65736.1"/>
    </source>
</evidence>
<feature type="transmembrane region" description="Helical" evidence="1">
    <location>
        <begin position="422"/>
        <end position="450"/>
    </location>
</feature>
<dbReference type="Proteomes" id="UP000249135">
    <property type="component" value="Unassembled WGS sequence"/>
</dbReference>
<gene>
    <name evidence="2" type="ORF">DI563_25305</name>
</gene>
<keyword evidence="1" id="KW-1133">Transmembrane helix</keyword>
<dbReference type="EMBL" id="QFPP01000485">
    <property type="protein sequence ID" value="PZQ65736.1"/>
    <property type="molecule type" value="Genomic_DNA"/>
</dbReference>
<feature type="transmembrane region" description="Helical" evidence="1">
    <location>
        <begin position="258"/>
        <end position="278"/>
    </location>
</feature>
<keyword evidence="1" id="KW-0812">Transmembrane</keyword>
<dbReference type="AlphaFoldDB" id="A0A2W5PJY5"/>
<dbReference type="InterPro" id="IPR050545">
    <property type="entry name" value="Mycobact_MmpL"/>
</dbReference>
<dbReference type="Gene3D" id="1.20.1640.10">
    <property type="entry name" value="Multidrug efflux transporter AcrB transmembrane domain"/>
    <property type="match status" value="2"/>
</dbReference>
<keyword evidence="1" id="KW-0472">Membrane</keyword>
<proteinExistence type="predicted"/>
<comment type="caution">
    <text evidence="2">The sequence shown here is derived from an EMBL/GenBank/DDBJ whole genome shotgun (WGS) entry which is preliminary data.</text>
</comment>
<dbReference type="GO" id="GO:0005886">
    <property type="term" value="C:plasma membrane"/>
    <property type="evidence" value="ECO:0007669"/>
    <property type="project" value="TreeGrafter"/>
</dbReference>
<feature type="transmembrane region" description="Helical" evidence="1">
    <location>
        <begin position="656"/>
        <end position="674"/>
    </location>
</feature>